<comment type="similarity">
    <text evidence="4">Belongs to the glycosyltransferase 2 family.</text>
</comment>
<dbReference type="SUPFAM" id="SSF53448">
    <property type="entry name" value="Nucleotide-diphospho-sugar transferases"/>
    <property type="match status" value="1"/>
</dbReference>
<evidence type="ECO:0000256" key="4">
    <source>
        <dbReference type="ARBA" id="ARBA00006739"/>
    </source>
</evidence>
<protein>
    <recommendedName>
        <fullName evidence="6">Ceramide glucosyltransferase</fullName>
        <ecNumber evidence="5">2.4.1.80</ecNumber>
    </recommendedName>
    <alternativeName>
        <fullName evidence="13">Glucosylceramide synthase</fullName>
    </alternativeName>
    <alternativeName>
        <fullName evidence="14">UDP-glucose ceramide glucosyltransferase</fullName>
    </alternativeName>
    <alternativeName>
        <fullName evidence="12">UDP-glucose:N-acylsphingosine D-glucosyltransferase</fullName>
    </alternativeName>
</protein>
<sequence>MLGAILLFLWSAWYALLWTLALLGLYVARSRYNGRTFRSSSSLLSQPPSASGQQPGVSILRPLRGLDTNLYENLEASFLQQYPNFEIIFSVAEEGDAAIPIVEELMRKYPKVSARLIIGDVNTVVNPKIRNMLRSYRSASHDILWVIDSNVLTTTTALANSVELLTAPTPPGKRPIGLVHHLPFAIYPDANLGSRVEQVFLCSTHAKMYLAINWVAVASCVTGKSCLYRKSDLERAAQKKREGGKGHILAEGDGMAAFGKYLGEDNMIGESIWEDLGMRHAMGGEIAGNAVGSMSFNTFFRRRVRWIRVRKYMVIASTIVEPLTECFFAGIISSLLYAPKLGISRLIFLILHTALWYTFDILIYSTLLRSSPAPSTRTRPPAHDGPSFAYFKAWLVRESMALPIWIFAMLGNTVGWRDGQTKYRVMMDGSVGLVDASEPESWAERLFERARRMRGEQRYVTLRPDDEEERVSR</sequence>
<comment type="caution">
    <text evidence="16">The sequence shown here is derived from an EMBL/GenBank/DDBJ whole genome shotgun (WGS) entry which is preliminary data.</text>
</comment>
<dbReference type="InterPro" id="IPR029044">
    <property type="entry name" value="Nucleotide-diphossugar_trans"/>
</dbReference>
<comment type="subcellular location">
    <subcellularLocation>
        <location evidence="1">Membrane</location>
        <topology evidence="1">Multi-pass membrane protein</topology>
    </subcellularLocation>
</comment>
<evidence type="ECO:0000256" key="8">
    <source>
        <dbReference type="ARBA" id="ARBA00022679"/>
    </source>
</evidence>
<dbReference type="Pfam" id="PF13506">
    <property type="entry name" value="Glyco_transf_21"/>
    <property type="match status" value="2"/>
</dbReference>
<comment type="pathway">
    <text evidence="2">Lipid metabolism; sphingolipid metabolism.</text>
</comment>
<accession>A0A1Y2EMQ0</accession>
<evidence type="ECO:0000256" key="7">
    <source>
        <dbReference type="ARBA" id="ARBA00022676"/>
    </source>
</evidence>
<evidence type="ECO:0000256" key="15">
    <source>
        <dbReference type="SAM" id="Phobius"/>
    </source>
</evidence>
<name>A0A1Y2EMQ0_9BASI</name>
<evidence type="ECO:0000256" key="13">
    <source>
        <dbReference type="ARBA" id="ARBA00031543"/>
    </source>
</evidence>
<evidence type="ECO:0000313" key="16">
    <source>
        <dbReference type="EMBL" id="ORY72594.1"/>
    </source>
</evidence>
<dbReference type="GO" id="GO:0016020">
    <property type="term" value="C:membrane"/>
    <property type="evidence" value="ECO:0007669"/>
    <property type="project" value="UniProtKB-SubCell"/>
</dbReference>
<organism evidence="16 17">
    <name type="scientific">Leucosporidium creatinivorum</name>
    <dbReference type="NCBI Taxonomy" id="106004"/>
    <lineage>
        <taxon>Eukaryota</taxon>
        <taxon>Fungi</taxon>
        <taxon>Dikarya</taxon>
        <taxon>Basidiomycota</taxon>
        <taxon>Pucciniomycotina</taxon>
        <taxon>Microbotryomycetes</taxon>
        <taxon>Leucosporidiales</taxon>
        <taxon>Leucosporidium</taxon>
    </lineage>
</organism>
<evidence type="ECO:0000313" key="17">
    <source>
        <dbReference type="Proteomes" id="UP000193467"/>
    </source>
</evidence>
<evidence type="ECO:0000256" key="3">
    <source>
        <dbReference type="ARBA" id="ARBA00004991"/>
    </source>
</evidence>
<dbReference type="PANTHER" id="PTHR12726:SF0">
    <property type="entry name" value="CERAMIDE GLUCOSYLTRANSFERASE"/>
    <property type="match status" value="1"/>
</dbReference>
<comment type="pathway">
    <text evidence="3">Sphingolipid metabolism.</text>
</comment>
<keyword evidence="7" id="KW-0328">Glycosyltransferase</keyword>
<keyword evidence="17" id="KW-1185">Reference proteome</keyword>
<keyword evidence="10 15" id="KW-1133">Transmembrane helix</keyword>
<evidence type="ECO:0000256" key="12">
    <source>
        <dbReference type="ARBA" id="ARBA00031017"/>
    </source>
</evidence>
<proteinExistence type="inferred from homology"/>
<evidence type="ECO:0000256" key="1">
    <source>
        <dbReference type="ARBA" id="ARBA00004141"/>
    </source>
</evidence>
<feature type="transmembrane region" description="Helical" evidence="15">
    <location>
        <begin position="343"/>
        <end position="367"/>
    </location>
</feature>
<dbReference type="PANTHER" id="PTHR12726">
    <property type="entry name" value="CERAMIDE GLUCOSYLTRANSFERASE"/>
    <property type="match status" value="1"/>
</dbReference>
<dbReference type="Proteomes" id="UP000193467">
    <property type="component" value="Unassembled WGS sequence"/>
</dbReference>
<reference evidence="16 17" key="1">
    <citation type="submission" date="2016-07" db="EMBL/GenBank/DDBJ databases">
        <title>Pervasive Adenine N6-methylation of Active Genes in Fungi.</title>
        <authorList>
            <consortium name="DOE Joint Genome Institute"/>
            <person name="Mondo S.J."/>
            <person name="Dannebaum R.O."/>
            <person name="Kuo R.C."/>
            <person name="Labutti K."/>
            <person name="Haridas S."/>
            <person name="Kuo A."/>
            <person name="Salamov A."/>
            <person name="Ahrendt S.R."/>
            <person name="Lipzen A."/>
            <person name="Sullivan W."/>
            <person name="Andreopoulos W.B."/>
            <person name="Clum A."/>
            <person name="Lindquist E."/>
            <person name="Daum C."/>
            <person name="Ramamoorthy G.K."/>
            <person name="Gryganskyi A."/>
            <person name="Culley D."/>
            <person name="Magnuson J.K."/>
            <person name="James T.Y."/>
            <person name="O'Malley M.A."/>
            <person name="Stajich J.E."/>
            <person name="Spatafora J.W."/>
            <person name="Visel A."/>
            <person name="Grigoriev I.V."/>
        </authorList>
    </citation>
    <scope>NUCLEOTIDE SEQUENCE [LARGE SCALE GENOMIC DNA]</scope>
    <source>
        <strain evidence="16 17">62-1032</strain>
    </source>
</reference>
<dbReference type="GO" id="GO:0006679">
    <property type="term" value="P:glucosylceramide biosynthetic process"/>
    <property type="evidence" value="ECO:0007669"/>
    <property type="project" value="TreeGrafter"/>
</dbReference>
<keyword evidence="11 15" id="KW-0472">Membrane</keyword>
<evidence type="ECO:0000256" key="6">
    <source>
        <dbReference type="ARBA" id="ARBA00019988"/>
    </source>
</evidence>
<dbReference type="OrthoDB" id="1483400at2759"/>
<evidence type="ECO:0000256" key="5">
    <source>
        <dbReference type="ARBA" id="ARBA00012699"/>
    </source>
</evidence>
<dbReference type="UniPathway" id="UPA00222"/>
<keyword evidence="9 15" id="KW-0812">Transmembrane</keyword>
<dbReference type="EC" id="2.4.1.80" evidence="5"/>
<dbReference type="EMBL" id="MCGR01000051">
    <property type="protein sequence ID" value="ORY72594.1"/>
    <property type="molecule type" value="Genomic_DNA"/>
</dbReference>
<evidence type="ECO:0000256" key="9">
    <source>
        <dbReference type="ARBA" id="ARBA00022692"/>
    </source>
</evidence>
<dbReference type="AlphaFoldDB" id="A0A1Y2EMQ0"/>
<evidence type="ECO:0000256" key="14">
    <source>
        <dbReference type="ARBA" id="ARBA00032575"/>
    </source>
</evidence>
<dbReference type="InterPro" id="IPR025993">
    <property type="entry name" value="Ceramide_glucosylTrfase"/>
</dbReference>
<dbReference type="STRING" id="106004.A0A1Y2EMQ0"/>
<feature type="transmembrane region" description="Helical" evidence="15">
    <location>
        <begin position="6"/>
        <end position="28"/>
    </location>
</feature>
<evidence type="ECO:0000256" key="2">
    <source>
        <dbReference type="ARBA" id="ARBA00004760"/>
    </source>
</evidence>
<dbReference type="GO" id="GO:0008120">
    <property type="term" value="F:ceramide glucosyltransferase activity"/>
    <property type="evidence" value="ECO:0007669"/>
    <property type="project" value="UniProtKB-EC"/>
</dbReference>
<gene>
    <name evidence="16" type="ORF">BCR35DRAFT_333985</name>
</gene>
<evidence type="ECO:0000256" key="11">
    <source>
        <dbReference type="ARBA" id="ARBA00023136"/>
    </source>
</evidence>
<dbReference type="InParanoid" id="A0A1Y2EMQ0"/>
<evidence type="ECO:0000256" key="10">
    <source>
        <dbReference type="ARBA" id="ARBA00022989"/>
    </source>
</evidence>
<keyword evidence="8 16" id="KW-0808">Transferase</keyword>